<evidence type="ECO:0000313" key="3">
    <source>
        <dbReference type="Proteomes" id="UP000187203"/>
    </source>
</evidence>
<dbReference type="PANTHER" id="PTHR45463:SF8">
    <property type="entry name" value="OS09G0392200 PROTEIN"/>
    <property type="match status" value="1"/>
</dbReference>
<feature type="domain" description="F-box" evidence="1">
    <location>
        <begin position="29"/>
        <end position="77"/>
    </location>
</feature>
<gene>
    <name evidence="2" type="ORF">COLO4_08771</name>
</gene>
<evidence type="ECO:0000313" key="2">
    <source>
        <dbReference type="EMBL" id="OMP05547.1"/>
    </source>
</evidence>
<proteinExistence type="predicted"/>
<dbReference type="Pfam" id="PF03478">
    <property type="entry name" value="Beta-prop_KIB1-4"/>
    <property type="match status" value="1"/>
</dbReference>
<comment type="caution">
    <text evidence="2">The sequence shown here is derived from an EMBL/GenBank/DDBJ whole genome shotgun (WGS) entry which is preliminary data.</text>
</comment>
<dbReference type="EMBL" id="AWUE01013943">
    <property type="protein sequence ID" value="OMP05547.1"/>
    <property type="molecule type" value="Genomic_DNA"/>
</dbReference>
<dbReference type="InterPro" id="IPR001810">
    <property type="entry name" value="F-box_dom"/>
</dbReference>
<reference evidence="3" key="1">
    <citation type="submission" date="2013-09" db="EMBL/GenBank/DDBJ databases">
        <title>Corchorus olitorius genome sequencing.</title>
        <authorList>
            <person name="Alam M."/>
            <person name="Haque M.S."/>
            <person name="Islam M.S."/>
            <person name="Emdad E.M."/>
            <person name="Islam M.M."/>
            <person name="Ahmed B."/>
            <person name="Halim A."/>
            <person name="Hossen Q.M.M."/>
            <person name="Hossain M.Z."/>
            <person name="Ahmed R."/>
            <person name="Khan M.M."/>
            <person name="Islam R."/>
            <person name="Rashid M.M."/>
            <person name="Khan S.A."/>
            <person name="Rahman M.S."/>
            <person name="Alam M."/>
            <person name="Yahiya A.S."/>
            <person name="Khan M.S."/>
            <person name="Azam M.S."/>
            <person name="Haque T."/>
            <person name="Lashkar M.Z.H."/>
            <person name="Akhand A.I."/>
            <person name="Morshed G."/>
            <person name="Roy S."/>
            <person name="Uddin K.S."/>
            <person name="Rabeya T."/>
            <person name="Hossain A.S."/>
            <person name="Chowdhury A."/>
            <person name="Snigdha A.R."/>
            <person name="Mortoza M.S."/>
            <person name="Matin S.A."/>
            <person name="Hoque S.M.E."/>
            <person name="Islam M.K."/>
            <person name="Roy D.K."/>
            <person name="Haider R."/>
            <person name="Moosa M.M."/>
            <person name="Elias S.M."/>
            <person name="Hasan A.M."/>
            <person name="Jahan S."/>
            <person name="Shafiuddin M."/>
            <person name="Mahmood N."/>
            <person name="Shommy N.S."/>
        </authorList>
    </citation>
    <scope>NUCLEOTIDE SEQUENCE [LARGE SCALE GENOMIC DNA]</scope>
    <source>
        <strain evidence="3">cv. O-4</strain>
    </source>
</reference>
<dbReference type="OrthoDB" id="954207at2759"/>
<sequence>MALHKDDHAGSRTNLNSGCKRRRMIMERNFSWEELPSGVLELIFSKLGVIEFLLMACVCKSWRAIIIAMMEQFMAKQGPPLAFYMSPNARKYCYFYNLYENRLYRASLPHLSGNKCIGYTCGYLVLVDSTLGQKKPDIWLVNPFTRHELQFPRPPKPYCNVILGALVNNPVSDFVAVAISKLNPFLQFIRSGDAKWTCFEFHELKVEDEWRIVDAAIFQGKIYLLSNNGQIGVLVLKSKITKKPMVELLDVEKIQFTFNSERRYCHIVTTPSELYVVEISRCGVTFVMNRLDFETNKWETVKLKREILYFGKSSKSIALTIPKPYEIKKTRFLEGKGENWRIIGDGGGHVARCFVGEGSLVESYDILLSTPKHWKPDICIAPPVWYFPHLAMTVDPVYG</sequence>
<accession>A0A1R3KEM1</accession>
<dbReference type="Pfam" id="PF00646">
    <property type="entry name" value="F-box"/>
    <property type="match status" value="1"/>
</dbReference>
<keyword evidence="3" id="KW-1185">Reference proteome</keyword>
<dbReference type="Proteomes" id="UP000187203">
    <property type="component" value="Unassembled WGS sequence"/>
</dbReference>
<name>A0A1R3KEM1_9ROSI</name>
<dbReference type="PROSITE" id="PS50181">
    <property type="entry name" value="FBOX"/>
    <property type="match status" value="1"/>
</dbReference>
<dbReference type="AlphaFoldDB" id="A0A1R3KEM1"/>
<protein>
    <recommendedName>
        <fullName evidence="1">F-box domain-containing protein</fullName>
    </recommendedName>
</protein>
<evidence type="ECO:0000259" key="1">
    <source>
        <dbReference type="PROSITE" id="PS50181"/>
    </source>
</evidence>
<organism evidence="2 3">
    <name type="scientific">Corchorus olitorius</name>
    <dbReference type="NCBI Taxonomy" id="93759"/>
    <lineage>
        <taxon>Eukaryota</taxon>
        <taxon>Viridiplantae</taxon>
        <taxon>Streptophyta</taxon>
        <taxon>Embryophyta</taxon>
        <taxon>Tracheophyta</taxon>
        <taxon>Spermatophyta</taxon>
        <taxon>Magnoliopsida</taxon>
        <taxon>eudicotyledons</taxon>
        <taxon>Gunneridae</taxon>
        <taxon>Pentapetalae</taxon>
        <taxon>rosids</taxon>
        <taxon>malvids</taxon>
        <taxon>Malvales</taxon>
        <taxon>Malvaceae</taxon>
        <taxon>Grewioideae</taxon>
        <taxon>Apeibeae</taxon>
        <taxon>Corchorus</taxon>
    </lineage>
</organism>
<dbReference type="Gene3D" id="1.20.1280.50">
    <property type="match status" value="1"/>
</dbReference>
<dbReference type="PANTHER" id="PTHR45463">
    <property type="entry name" value="OS09G0392200 PROTEIN"/>
    <property type="match status" value="1"/>
</dbReference>
<dbReference type="InterPro" id="IPR005174">
    <property type="entry name" value="KIB1-4_b-propeller"/>
</dbReference>
<dbReference type="SMART" id="SM00256">
    <property type="entry name" value="FBOX"/>
    <property type="match status" value="1"/>
</dbReference>
<dbReference type="InterPro" id="IPR036047">
    <property type="entry name" value="F-box-like_dom_sf"/>
</dbReference>
<dbReference type="SUPFAM" id="SSF81383">
    <property type="entry name" value="F-box domain"/>
    <property type="match status" value="1"/>
</dbReference>